<feature type="compositionally biased region" description="Acidic residues" evidence="1">
    <location>
        <begin position="39"/>
        <end position="48"/>
    </location>
</feature>
<dbReference type="SMART" id="SM00444">
    <property type="entry name" value="GYF"/>
    <property type="match status" value="1"/>
</dbReference>
<feature type="compositionally biased region" description="Basic and acidic residues" evidence="1">
    <location>
        <begin position="343"/>
        <end position="358"/>
    </location>
</feature>
<feature type="compositionally biased region" description="Polar residues" evidence="1">
    <location>
        <begin position="511"/>
        <end position="528"/>
    </location>
</feature>
<feature type="compositionally biased region" description="Polar residues" evidence="1">
    <location>
        <begin position="427"/>
        <end position="440"/>
    </location>
</feature>
<dbReference type="Gene3D" id="3.30.1490.40">
    <property type="match status" value="1"/>
</dbReference>
<feature type="compositionally biased region" description="Low complexity" evidence="1">
    <location>
        <begin position="117"/>
        <end position="136"/>
    </location>
</feature>
<feature type="region of interest" description="Disordered" evidence="1">
    <location>
        <begin position="169"/>
        <end position="215"/>
    </location>
</feature>
<feature type="compositionally biased region" description="Low complexity" evidence="1">
    <location>
        <begin position="373"/>
        <end position="386"/>
    </location>
</feature>
<dbReference type="EMBL" id="KB445791">
    <property type="protein sequence ID" value="EMD41773.1"/>
    <property type="molecule type" value="Genomic_DNA"/>
</dbReference>
<dbReference type="STRING" id="914234.M2QXB7"/>
<protein>
    <recommendedName>
        <fullName evidence="2">GYF domain-containing protein</fullName>
    </recommendedName>
</protein>
<feature type="compositionally biased region" description="Basic and acidic residues" evidence="1">
    <location>
        <begin position="50"/>
        <end position="65"/>
    </location>
</feature>
<evidence type="ECO:0000313" key="4">
    <source>
        <dbReference type="Proteomes" id="UP000016930"/>
    </source>
</evidence>
<feature type="compositionally biased region" description="Polar residues" evidence="1">
    <location>
        <begin position="732"/>
        <end position="744"/>
    </location>
</feature>
<feature type="compositionally biased region" description="Polar residues" evidence="1">
    <location>
        <begin position="782"/>
        <end position="791"/>
    </location>
</feature>
<feature type="compositionally biased region" description="Acidic residues" evidence="1">
    <location>
        <begin position="597"/>
        <end position="608"/>
    </location>
</feature>
<reference evidence="3 4" key="1">
    <citation type="journal article" date="2012" name="Proc. Natl. Acad. Sci. U.S.A.">
        <title>Comparative genomics of Ceriporiopsis subvermispora and Phanerochaete chrysosporium provide insight into selective ligninolysis.</title>
        <authorList>
            <person name="Fernandez-Fueyo E."/>
            <person name="Ruiz-Duenas F.J."/>
            <person name="Ferreira P."/>
            <person name="Floudas D."/>
            <person name="Hibbett D.S."/>
            <person name="Canessa P."/>
            <person name="Larrondo L.F."/>
            <person name="James T.Y."/>
            <person name="Seelenfreund D."/>
            <person name="Lobos S."/>
            <person name="Polanco R."/>
            <person name="Tello M."/>
            <person name="Honda Y."/>
            <person name="Watanabe T."/>
            <person name="Watanabe T."/>
            <person name="Ryu J.S."/>
            <person name="Kubicek C.P."/>
            <person name="Schmoll M."/>
            <person name="Gaskell J."/>
            <person name="Hammel K.E."/>
            <person name="St John F.J."/>
            <person name="Vanden Wymelenberg A."/>
            <person name="Sabat G."/>
            <person name="Splinter BonDurant S."/>
            <person name="Syed K."/>
            <person name="Yadav J.S."/>
            <person name="Doddapaneni H."/>
            <person name="Subramanian V."/>
            <person name="Lavin J.L."/>
            <person name="Oguiza J.A."/>
            <person name="Perez G."/>
            <person name="Pisabarro A.G."/>
            <person name="Ramirez L."/>
            <person name="Santoyo F."/>
            <person name="Master E."/>
            <person name="Coutinho P.M."/>
            <person name="Henrissat B."/>
            <person name="Lombard V."/>
            <person name="Magnuson J.K."/>
            <person name="Kuees U."/>
            <person name="Hori C."/>
            <person name="Igarashi K."/>
            <person name="Samejima M."/>
            <person name="Held B.W."/>
            <person name="Barry K.W."/>
            <person name="LaButti K.M."/>
            <person name="Lapidus A."/>
            <person name="Lindquist E.A."/>
            <person name="Lucas S.M."/>
            <person name="Riley R."/>
            <person name="Salamov A.A."/>
            <person name="Hoffmeister D."/>
            <person name="Schwenk D."/>
            <person name="Hadar Y."/>
            <person name="Yarden O."/>
            <person name="de Vries R.P."/>
            <person name="Wiebenga A."/>
            <person name="Stenlid J."/>
            <person name="Eastwood D."/>
            <person name="Grigoriev I.V."/>
            <person name="Berka R.M."/>
            <person name="Blanchette R.A."/>
            <person name="Kersten P."/>
            <person name="Martinez A.T."/>
            <person name="Vicuna R."/>
            <person name="Cullen D."/>
        </authorList>
    </citation>
    <scope>NUCLEOTIDE SEQUENCE [LARGE SCALE GENOMIC DNA]</scope>
    <source>
        <strain evidence="3 4">B</strain>
    </source>
</reference>
<evidence type="ECO:0000256" key="1">
    <source>
        <dbReference type="SAM" id="MobiDB-lite"/>
    </source>
</evidence>
<feature type="compositionally biased region" description="Polar residues" evidence="1">
    <location>
        <begin position="74"/>
        <end position="86"/>
    </location>
</feature>
<feature type="domain" description="GYF" evidence="2">
    <location>
        <begin position="1106"/>
        <end position="1162"/>
    </location>
</feature>
<dbReference type="HOGENOM" id="CLU_007180_0_0_1"/>
<feature type="compositionally biased region" description="Polar residues" evidence="1">
    <location>
        <begin position="538"/>
        <end position="551"/>
    </location>
</feature>
<dbReference type="PROSITE" id="PS50829">
    <property type="entry name" value="GYF"/>
    <property type="match status" value="1"/>
</dbReference>
<dbReference type="InterPro" id="IPR003169">
    <property type="entry name" value="GYF"/>
</dbReference>
<feature type="compositionally biased region" description="Low complexity" evidence="1">
    <location>
        <begin position="185"/>
        <end position="201"/>
    </location>
</feature>
<keyword evidence="4" id="KW-1185">Reference proteome</keyword>
<feature type="region of interest" description="Disordered" evidence="1">
    <location>
        <begin position="805"/>
        <end position="831"/>
    </location>
</feature>
<proteinExistence type="predicted"/>
<sequence>MSSHPAGLTFDSIDVNLASSSSPPPGPDDQWSDAHYTGETDEERDAVEEVSPHQEDLTVRADKLSNKTMHIETPSPTAVASDNPPQISEEDATSVHSMPVVHVTEPSSPAMPMTAHSASSAFPSPSNSNLAPSSASITAQDRRRWNRTTLDTRTSNRISGFFSSLIHRREQPPAAPEPSAPASPRPESSSRASSPIPSRASTPPPRLPPPSLNELGLSLTSLTTHLSPSHFTTPPTSGTFLSPHYLLLCHSQGLDVLSLISPPVPQPYALIRRVPFKHVVVMEHRGVLVAIAGRRDGVRIYALEEIKRAVEWRMDVEIRRERERARREEAKRLATSAILADDVDKRGSTSDRRLREAVPETPVSTTGKFTIGRRSSVSTVQPSPSTGRPRAPTTKKSKSPMQPTYPPAVPPTGPPPAYSSSPFVRDTPTTPVAPNRARATSLSEVLAGTLSRRHTSPLECAMQDDDAKNDWASSDDEAINVVAAPSGSQALDERTSSIGATPAATPASTSNNRLDMSRSQTMSTAQSETNRRHRPSNLDLSLSRTNTSTRVGQVPPSPTPTLLNLRQALTLSPTPLPLLPRTNSHSAGDSFSPDPDTGVDADDDEDGEANPSSPTTPTRERISLAEALFESRLPDLPPVGTRRSQEPILIGSPTDDPPASPRTSESHSITTRRSIGEQSGRRRRRWSVLEGILSTSSGRSQRSVPSVMEDERPPQDSRSTDPSVTEMRERSLNQLTRSRSSRTAPSVADETMHVSPDTRPSTSPGPPPLSRSLAEVDPTLPRPSTSGSTHSRFLPRIITNAFHARRSDEIPPLPGTVDAESRKSLNAPIPPHAPAPKLEYWKLPGTKGAVLIKSVETAKKSFLAILCGENGEKVELFAGTYRTALGLSRTFILPDSPRSLELQLQGDDLVEVFLVFSQNVFGLEPATVRVREVRIGRAERRAARRRARETRDQQNPDGEGESAPGPEEDTAVNVTIGVVAPPSPSAATAEEAMRTAAPATPAAYTGEGAQVQTEGANAPVISASTDELVAVTTAQTSPYTTFQQLPFAPNFPLATIADDYVIPPTYASFLEYRSAYEPDVNGGPNIDLSQVQFSPPGLPVPTPAPPSKWFYKDPKGVIHGPWKATLMQAWYKEGLLPPDLPVRREEDTEFILLKDLRLQSVDPAHPFRTSPPLPTPSLPQIPTDPSKPLLQPISLLSQPRLFGPPALFYSSRGGHSTTIVDARGRSVLKGRFMWSSDDSEDYPFMKLGDVKRLEAFDVQDRAVLVAMRQGGLEAVDFGDALLKPADCSRTVYPSFHPPTSSVNRRGPFVWRIGSPLSHGSSTSLPPFPSIPPSRFGGHRKKQSTGPSKSPGRPDFQSSGDGDSTHPHDEVLFLGRKEDELYICEKRLDSFRILKLSPLASS</sequence>
<feature type="region of interest" description="Disordered" evidence="1">
    <location>
        <begin position="939"/>
        <end position="1000"/>
    </location>
</feature>
<evidence type="ECO:0000313" key="3">
    <source>
        <dbReference type="EMBL" id="EMD41773.1"/>
    </source>
</evidence>
<dbReference type="PANTHER" id="PTHR24216:SF65">
    <property type="entry name" value="PAXILLIN-LIKE PROTEIN 1"/>
    <property type="match status" value="1"/>
</dbReference>
<feature type="region of interest" description="Disordered" evidence="1">
    <location>
        <begin position="485"/>
        <end position="561"/>
    </location>
</feature>
<feature type="compositionally biased region" description="Pro residues" evidence="1">
    <location>
        <begin position="403"/>
        <end position="417"/>
    </location>
</feature>
<feature type="compositionally biased region" description="Basic and acidic residues" evidence="1">
    <location>
        <begin position="709"/>
        <end position="719"/>
    </location>
</feature>
<accession>M2QXB7</accession>
<feature type="compositionally biased region" description="Polar residues" evidence="1">
    <location>
        <begin position="693"/>
        <end position="704"/>
    </location>
</feature>
<feature type="compositionally biased region" description="Pro residues" evidence="1">
    <location>
        <begin position="202"/>
        <end position="211"/>
    </location>
</feature>
<feature type="compositionally biased region" description="Low complexity" evidence="1">
    <location>
        <begin position="496"/>
        <end position="510"/>
    </location>
</feature>
<feature type="compositionally biased region" description="Polar residues" evidence="1">
    <location>
        <begin position="661"/>
        <end position="677"/>
    </location>
</feature>
<dbReference type="OrthoDB" id="6415790at2759"/>
<organism evidence="3 4">
    <name type="scientific">Ceriporiopsis subvermispora (strain B)</name>
    <name type="common">White-rot fungus</name>
    <name type="synonym">Gelatoporia subvermispora</name>
    <dbReference type="NCBI Taxonomy" id="914234"/>
    <lineage>
        <taxon>Eukaryota</taxon>
        <taxon>Fungi</taxon>
        <taxon>Dikarya</taxon>
        <taxon>Basidiomycota</taxon>
        <taxon>Agaricomycotina</taxon>
        <taxon>Agaricomycetes</taxon>
        <taxon>Polyporales</taxon>
        <taxon>Gelatoporiaceae</taxon>
        <taxon>Gelatoporia</taxon>
    </lineage>
</organism>
<feature type="compositionally biased region" description="Pro residues" evidence="1">
    <location>
        <begin position="173"/>
        <end position="184"/>
    </location>
</feature>
<feature type="compositionally biased region" description="Low complexity" evidence="1">
    <location>
        <begin position="985"/>
        <end position="1000"/>
    </location>
</feature>
<dbReference type="PANTHER" id="PTHR24216">
    <property type="entry name" value="PAXILLIN-RELATED"/>
    <property type="match status" value="1"/>
</dbReference>
<gene>
    <name evidence="3" type="ORF">CERSUDRAFT_110345</name>
</gene>
<feature type="region of interest" description="Disordered" evidence="1">
    <location>
        <begin position="1318"/>
        <end position="1370"/>
    </location>
</feature>
<dbReference type="Proteomes" id="UP000016930">
    <property type="component" value="Unassembled WGS sequence"/>
</dbReference>
<feature type="region of interest" description="Disordered" evidence="1">
    <location>
        <begin position="573"/>
        <end position="793"/>
    </location>
</feature>
<feature type="region of interest" description="Disordered" evidence="1">
    <location>
        <begin position="1"/>
        <end position="152"/>
    </location>
</feature>
<dbReference type="SUPFAM" id="SSF55277">
    <property type="entry name" value="GYF domain"/>
    <property type="match status" value="1"/>
</dbReference>
<dbReference type="InterPro" id="IPR035445">
    <property type="entry name" value="GYF-like_dom_sf"/>
</dbReference>
<dbReference type="Pfam" id="PF02213">
    <property type="entry name" value="GYF"/>
    <property type="match status" value="1"/>
</dbReference>
<name>M2QXB7_CERS8</name>
<feature type="region of interest" description="Disordered" evidence="1">
    <location>
        <begin position="343"/>
        <end position="440"/>
    </location>
</feature>
<evidence type="ECO:0000259" key="2">
    <source>
        <dbReference type="PROSITE" id="PS50829"/>
    </source>
</evidence>